<reference evidence="2" key="1">
    <citation type="journal article" date="2022" name="Plant J.">
        <title>Strategies of tolerance reflected in two North American maple genomes.</title>
        <authorList>
            <person name="McEvoy S.L."/>
            <person name="Sezen U.U."/>
            <person name="Trouern-Trend A."/>
            <person name="McMahon S.M."/>
            <person name="Schaberg P.G."/>
            <person name="Yang J."/>
            <person name="Wegrzyn J.L."/>
            <person name="Swenson N.G."/>
        </authorList>
    </citation>
    <scope>NUCLEOTIDE SEQUENCE</scope>
    <source>
        <strain evidence="2">91603</strain>
    </source>
</reference>
<dbReference type="EMBL" id="JAJSOW010000100">
    <property type="protein sequence ID" value="KAI9185105.1"/>
    <property type="molecule type" value="Genomic_DNA"/>
</dbReference>
<organism evidence="2 3">
    <name type="scientific">Acer negundo</name>
    <name type="common">Box elder</name>
    <dbReference type="NCBI Taxonomy" id="4023"/>
    <lineage>
        <taxon>Eukaryota</taxon>
        <taxon>Viridiplantae</taxon>
        <taxon>Streptophyta</taxon>
        <taxon>Embryophyta</taxon>
        <taxon>Tracheophyta</taxon>
        <taxon>Spermatophyta</taxon>
        <taxon>Magnoliopsida</taxon>
        <taxon>eudicotyledons</taxon>
        <taxon>Gunneridae</taxon>
        <taxon>Pentapetalae</taxon>
        <taxon>rosids</taxon>
        <taxon>malvids</taxon>
        <taxon>Sapindales</taxon>
        <taxon>Sapindaceae</taxon>
        <taxon>Hippocastanoideae</taxon>
        <taxon>Acereae</taxon>
        <taxon>Acer</taxon>
    </lineage>
</organism>
<sequence length="89" mass="10402">MEVKEDYWKGIDDDMSEEPQFVPLKDFVGKEDRAKPSSKQLHMKKRKRDAPGEKIVQNTSQTHIHLKMLSRQPIEVTMQTTLRDPPTPK</sequence>
<gene>
    <name evidence="2" type="ORF">LWI28_004195</name>
</gene>
<reference evidence="2" key="2">
    <citation type="submission" date="2023-02" db="EMBL/GenBank/DDBJ databases">
        <authorList>
            <person name="Swenson N.G."/>
            <person name="Wegrzyn J.L."/>
            <person name="Mcevoy S.L."/>
        </authorList>
    </citation>
    <scope>NUCLEOTIDE SEQUENCE</scope>
    <source>
        <strain evidence="2">91603</strain>
        <tissue evidence="2">Leaf</tissue>
    </source>
</reference>
<feature type="region of interest" description="Disordered" evidence="1">
    <location>
        <begin position="31"/>
        <end position="52"/>
    </location>
</feature>
<evidence type="ECO:0000256" key="1">
    <source>
        <dbReference type="SAM" id="MobiDB-lite"/>
    </source>
</evidence>
<accession>A0AAD5J7M3</accession>
<evidence type="ECO:0000313" key="3">
    <source>
        <dbReference type="Proteomes" id="UP001064489"/>
    </source>
</evidence>
<keyword evidence="3" id="KW-1185">Reference proteome</keyword>
<name>A0AAD5J7M3_ACENE</name>
<comment type="caution">
    <text evidence="2">The sequence shown here is derived from an EMBL/GenBank/DDBJ whole genome shotgun (WGS) entry which is preliminary data.</text>
</comment>
<dbReference type="AlphaFoldDB" id="A0AAD5J7M3"/>
<proteinExistence type="predicted"/>
<protein>
    <submittedName>
        <fullName evidence="2">Uncharacterized protein</fullName>
    </submittedName>
</protein>
<evidence type="ECO:0000313" key="2">
    <source>
        <dbReference type="EMBL" id="KAI9185105.1"/>
    </source>
</evidence>
<dbReference type="Proteomes" id="UP001064489">
    <property type="component" value="Chromosome 3"/>
</dbReference>